<evidence type="ECO:0000313" key="1">
    <source>
        <dbReference type="EMBL" id="KAH0862201.1"/>
    </source>
</evidence>
<proteinExistence type="predicted"/>
<evidence type="ECO:0000313" key="2">
    <source>
        <dbReference type="Proteomes" id="UP000824890"/>
    </source>
</evidence>
<keyword evidence="2" id="KW-1185">Reference proteome</keyword>
<accession>A0ABQ7Y1Y0</accession>
<dbReference type="EMBL" id="JAGKQM010000018">
    <property type="protein sequence ID" value="KAH0862201.1"/>
    <property type="molecule type" value="Genomic_DNA"/>
</dbReference>
<feature type="non-terminal residue" evidence="1">
    <location>
        <position position="1"/>
    </location>
</feature>
<gene>
    <name evidence="1" type="ORF">HID58_079412</name>
</gene>
<dbReference type="Proteomes" id="UP000824890">
    <property type="component" value="Unassembled WGS sequence"/>
</dbReference>
<protein>
    <submittedName>
        <fullName evidence="1">Uncharacterized protein</fullName>
    </submittedName>
</protein>
<comment type="caution">
    <text evidence="1">The sequence shown here is derived from an EMBL/GenBank/DDBJ whole genome shotgun (WGS) entry which is preliminary data.</text>
</comment>
<name>A0ABQ7Y1Y0_BRANA</name>
<reference evidence="1 2" key="1">
    <citation type="submission" date="2021-05" db="EMBL/GenBank/DDBJ databases">
        <title>Genome Assembly of Synthetic Allotetraploid Brassica napus Reveals Homoeologous Exchanges between Subgenomes.</title>
        <authorList>
            <person name="Davis J.T."/>
        </authorList>
    </citation>
    <scope>NUCLEOTIDE SEQUENCE [LARGE SCALE GENOMIC DNA]</scope>
    <source>
        <strain evidence="2">cv. Da-Ae</strain>
        <tissue evidence="1">Seedling</tissue>
    </source>
</reference>
<sequence>TLALSSISSSHVFIDKDSNPRSTTSIVRLNSNPEFAKKEVTKAETTTIGKIFAYIKQGLAKANERGTQAITVMKVVSPSVLQPLTSPVGIPLATTSEMPLFSASD</sequence>
<organism evidence="1 2">
    <name type="scientific">Brassica napus</name>
    <name type="common">Rape</name>
    <dbReference type="NCBI Taxonomy" id="3708"/>
    <lineage>
        <taxon>Eukaryota</taxon>
        <taxon>Viridiplantae</taxon>
        <taxon>Streptophyta</taxon>
        <taxon>Embryophyta</taxon>
        <taxon>Tracheophyta</taxon>
        <taxon>Spermatophyta</taxon>
        <taxon>Magnoliopsida</taxon>
        <taxon>eudicotyledons</taxon>
        <taxon>Gunneridae</taxon>
        <taxon>Pentapetalae</taxon>
        <taxon>rosids</taxon>
        <taxon>malvids</taxon>
        <taxon>Brassicales</taxon>
        <taxon>Brassicaceae</taxon>
        <taxon>Brassiceae</taxon>
        <taxon>Brassica</taxon>
    </lineage>
</organism>